<feature type="non-terminal residue" evidence="1">
    <location>
        <position position="93"/>
    </location>
</feature>
<dbReference type="EMBL" id="JAPTMU010000015">
    <property type="protein sequence ID" value="KAJ4931171.1"/>
    <property type="molecule type" value="Genomic_DNA"/>
</dbReference>
<gene>
    <name evidence="1" type="ORF">JOQ06_025469</name>
</gene>
<sequence>MKEPDSAIETGFGALLCLESRWSTQCVRDLGAVQAFIVIRMESLGASWGSTALIKLVCVKVCFRSLLGETCVHVEVKRHPTETSFSSLWRWEK</sequence>
<reference evidence="1" key="1">
    <citation type="submission" date="2022-11" db="EMBL/GenBank/DDBJ databases">
        <title>Chromosome-level genome of Pogonophryne albipinna.</title>
        <authorList>
            <person name="Jo E."/>
        </authorList>
    </citation>
    <scope>NUCLEOTIDE SEQUENCE</scope>
    <source>
        <strain evidence="1">SGF0006</strain>
        <tissue evidence="1">Muscle</tissue>
    </source>
</reference>
<name>A0AAD6AUU4_9TELE</name>
<keyword evidence="2" id="KW-1185">Reference proteome</keyword>
<dbReference type="AlphaFoldDB" id="A0AAD6AUU4"/>
<proteinExistence type="predicted"/>
<evidence type="ECO:0000313" key="1">
    <source>
        <dbReference type="EMBL" id="KAJ4931171.1"/>
    </source>
</evidence>
<accession>A0AAD6AUU4</accession>
<organism evidence="1 2">
    <name type="scientific">Pogonophryne albipinna</name>
    <dbReference type="NCBI Taxonomy" id="1090488"/>
    <lineage>
        <taxon>Eukaryota</taxon>
        <taxon>Metazoa</taxon>
        <taxon>Chordata</taxon>
        <taxon>Craniata</taxon>
        <taxon>Vertebrata</taxon>
        <taxon>Euteleostomi</taxon>
        <taxon>Actinopterygii</taxon>
        <taxon>Neopterygii</taxon>
        <taxon>Teleostei</taxon>
        <taxon>Neoteleostei</taxon>
        <taxon>Acanthomorphata</taxon>
        <taxon>Eupercaria</taxon>
        <taxon>Perciformes</taxon>
        <taxon>Notothenioidei</taxon>
        <taxon>Pogonophryne</taxon>
    </lineage>
</organism>
<evidence type="ECO:0000313" key="2">
    <source>
        <dbReference type="Proteomes" id="UP001219934"/>
    </source>
</evidence>
<comment type="caution">
    <text evidence="1">The sequence shown here is derived from an EMBL/GenBank/DDBJ whole genome shotgun (WGS) entry which is preliminary data.</text>
</comment>
<dbReference type="Proteomes" id="UP001219934">
    <property type="component" value="Unassembled WGS sequence"/>
</dbReference>
<protein>
    <submittedName>
        <fullName evidence="1">Uncharacterized protein</fullName>
    </submittedName>
</protein>